<dbReference type="GO" id="GO:0005524">
    <property type="term" value="F:ATP binding"/>
    <property type="evidence" value="ECO:0007669"/>
    <property type="project" value="InterPro"/>
</dbReference>
<dbReference type="AlphaFoldDB" id="A0A1J5PZ67"/>
<dbReference type="SUPFAM" id="SSF52540">
    <property type="entry name" value="P-loop containing nucleoside triphosphate hydrolases"/>
    <property type="match status" value="1"/>
</dbReference>
<dbReference type="GO" id="GO:0016787">
    <property type="term" value="F:hydrolase activity"/>
    <property type="evidence" value="ECO:0007669"/>
    <property type="project" value="InterPro"/>
</dbReference>
<dbReference type="InterPro" id="IPR006935">
    <property type="entry name" value="Helicase/UvrB_N"/>
</dbReference>
<dbReference type="EMBL" id="MLJW01001796">
    <property type="protein sequence ID" value="OIQ76702.1"/>
    <property type="molecule type" value="Genomic_DNA"/>
</dbReference>
<accession>A0A1J5PZ67</accession>
<gene>
    <name evidence="2" type="ORF">GALL_416130</name>
</gene>
<comment type="caution">
    <text evidence="2">The sequence shown here is derived from an EMBL/GenBank/DDBJ whole genome shotgun (WGS) entry which is preliminary data.</text>
</comment>
<proteinExistence type="predicted"/>
<sequence length="203" mass="22629">MAKFWAHIKGANEQANPELIRLALKLATGTGKTTVIAMLIAWQTVNAVCHPNGKQFSSRFLIVSPGITIRDRLRVLMPNDPESYYRNDEITPPDMLRDIHSLKIVITNYHAFKLREKLLIAKGTRQALEGWRGDKVQPPRAASEDITHLRDVGCVPQAGDIRAVLPRQQALTYHDLTTTGCRNLFVMGGNQEGRPLVAVDLAN</sequence>
<reference evidence="2" key="1">
    <citation type="submission" date="2016-10" db="EMBL/GenBank/DDBJ databases">
        <title>Sequence of Gallionella enrichment culture.</title>
        <authorList>
            <person name="Poehlein A."/>
            <person name="Muehling M."/>
            <person name="Daniel R."/>
        </authorList>
    </citation>
    <scope>NUCLEOTIDE SEQUENCE</scope>
</reference>
<evidence type="ECO:0000259" key="1">
    <source>
        <dbReference type="Pfam" id="PF04851"/>
    </source>
</evidence>
<protein>
    <recommendedName>
        <fullName evidence="1">Helicase/UvrB N-terminal domain-containing protein</fullName>
    </recommendedName>
</protein>
<dbReference type="GO" id="GO:0003677">
    <property type="term" value="F:DNA binding"/>
    <property type="evidence" value="ECO:0007669"/>
    <property type="project" value="InterPro"/>
</dbReference>
<dbReference type="Pfam" id="PF04851">
    <property type="entry name" value="ResIII"/>
    <property type="match status" value="1"/>
</dbReference>
<name>A0A1J5PZ67_9ZZZZ</name>
<evidence type="ECO:0000313" key="2">
    <source>
        <dbReference type="EMBL" id="OIQ76702.1"/>
    </source>
</evidence>
<feature type="domain" description="Helicase/UvrB N-terminal" evidence="1">
    <location>
        <begin position="19"/>
        <end position="116"/>
    </location>
</feature>
<organism evidence="2">
    <name type="scientific">mine drainage metagenome</name>
    <dbReference type="NCBI Taxonomy" id="410659"/>
    <lineage>
        <taxon>unclassified sequences</taxon>
        <taxon>metagenomes</taxon>
        <taxon>ecological metagenomes</taxon>
    </lineage>
</organism>
<dbReference type="InterPro" id="IPR027417">
    <property type="entry name" value="P-loop_NTPase"/>
</dbReference>